<accession>A0ABQ1N111</accession>
<evidence type="ECO:0000313" key="1">
    <source>
        <dbReference type="EMBL" id="GGC50558.1"/>
    </source>
</evidence>
<name>A0ABQ1N111_9BACT</name>
<dbReference type="Proteomes" id="UP000636010">
    <property type="component" value="Unassembled WGS sequence"/>
</dbReference>
<proteinExistence type="predicted"/>
<protein>
    <recommendedName>
        <fullName evidence="3">DNA primase</fullName>
    </recommendedName>
</protein>
<sequence>MKTEKQALDTTAHPVLDTGNPDHLTFEIGVLQITILGGIRLEGLDRLRVTLKIGTEEGFSAVRHNLDLYNDTQVEKLCRKTAERLEIGTSVIATALENLTDALEAYRLQEIERIASAGNKNQKKLLSPEEIKAAQQYLKAPNLMGRTMEDIGKAGVIGEENNRLLMYLIFTSRKRDNPLHVISFGSSGIGKTHLQEKVSALIPEEDKLEITTLSSNAFYYFGQQELKNKLILIEDLDGAESVLYPLREIQSKKHITKTLAVKNTKGETRTVSLKVEGPVSVAGCTTKESLYEDNANRSFLIHIDESKEQDEKIMAYQRADSAGRIDKTAQYEIAELLKNTQRILKPVSIRNPYAEQLKIPDEVFKPRRSNAHYLAFIEAVTFYHQYQRAEEADKETGEIYINTTLEDIQEANKLMKEVLIRKSDPLNDAGRKYLEWLKTWLNKRDKALPAEAKAKAGSFTNKEVRQFLRINPSNQKRYMVQLQEYDYVKKVAGEKGKPHEYRITQLDEYEQLKNGITGILDKIMSGLAGAKKQK</sequence>
<keyword evidence="2" id="KW-1185">Reference proteome</keyword>
<dbReference type="RefSeq" id="WP_188467076.1">
    <property type="nucleotide sequence ID" value="NZ_BAABHU010000015.1"/>
</dbReference>
<comment type="caution">
    <text evidence="1">The sequence shown here is derived from an EMBL/GenBank/DDBJ whole genome shotgun (WGS) entry which is preliminary data.</text>
</comment>
<gene>
    <name evidence="1" type="ORF">GCM10011506_40290</name>
</gene>
<dbReference type="EMBL" id="BMEC01000015">
    <property type="protein sequence ID" value="GGC50558.1"/>
    <property type="molecule type" value="Genomic_DNA"/>
</dbReference>
<evidence type="ECO:0000313" key="2">
    <source>
        <dbReference type="Proteomes" id="UP000636010"/>
    </source>
</evidence>
<reference evidence="2" key="1">
    <citation type="journal article" date="2019" name="Int. J. Syst. Evol. Microbiol.">
        <title>The Global Catalogue of Microorganisms (GCM) 10K type strain sequencing project: providing services to taxonomists for standard genome sequencing and annotation.</title>
        <authorList>
            <consortium name="The Broad Institute Genomics Platform"/>
            <consortium name="The Broad Institute Genome Sequencing Center for Infectious Disease"/>
            <person name="Wu L."/>
            <person name="Ma J."/>
        </authorList>
    </citation>
    <scope>NUCLEOTIDE SEQUENCE [LARGE SCALE GENOMIC DNA]</scope>
    <source>
        <strain evidence="2">CGMCC 1.10832</strain>
    </source>
</reference>
<evidence type="ECO:0008006" key="3">
    <source>
        <dbReference type="Google" id="ProtNLM"/>
    </source>
</evidence>
<organism evidence="1 2">
    <name type="scientific">Marivirga lumbricoides</name>
    <dbReference type="NCBI Taxonomy" id="1046115"/>
    <lineage>
        <taxon>Bacteria</taxon>
        <taxon>Pseudomonadati</taxon>
        <taxon>Bacteroidota</taxon>
        <taxon>Cytophagia</taxon>
        <taxon>Cytophagales</taxon>
        <taxon>Marivirgaceae</taxon>
        <taxon>Marivirga</taxon>
    </lineage>
</organism>